<dbReference type="PANTHER" id="PTHR31268">
    <property type="match status" value="1"/>
</dbReference>
<keyword evidence="3" id="KW-0119">Carbohydrate metabolism</keyword>
<proteinExistence type="inferred from homology"/>
<protein>
    <submittedName>
        <fullName evidence="5">Glycoside hydrolase</fullName>
    </submittedName>
</protein>
<dbReference type="InterPro" id="IPR013785">
    <property type="entry name" value="Aldolase_TIM"/>
</dbReference>
<sequence length="638" mass="69590">MLLLRSGDEYVCVLPVSSDTALANLSRAANGLVINVRGASRSQHGRAAVVSTRTHDPRYISALCAAAVAEARKWLMGADVKYRPSSPSPLDGVGFCTWNALHEGSADAGRNVDESGIRHLVDTLVSSRLPIQTFVIDDGWHDRRHFRDRSSEADRRRGLWSFGAKPEIGEGGMKGIVTMVKDKLGRVKGVRKVEVGAWLALTGGYWDGVHPESPLVERYECKKYPASRQWWLGCAEDPLEPNHIPHGESFYVLPPPERAAEFWGDWFTQLRDAGISFLKVDNQAGVTSLDGIDGVHEALYLWETMYAAAERIFGPGRVIHCMSHSEATWAGPQGLGLTTRGQRFVWRNSDDFGLTGRSRSAHQQHFFTNLMNALLSNEQCTVPDADMFMLGQQHPDTHALLRALFPGPLLFSDPPGDPALLEWHALQQRTLLSRLTAKDKGGIARVLRAQRAAAPLSRRVLDTNILDYEDGTGQWAAAPVGPHVILGCWNVRGGYDRPCSVFDDLTVEDVEDAIGGDIDAHYIIVRMGVHGGGFLGTTVLSPGDRGVVCRIDSLSMLDAASFWIMRTVPLAIGPVAVLGLINTMAGPAALDGFTADSDSVTVRVKYAGVVGIVLKSRHMPKAWALIDDSPQVETVGIT</sequence>
<feature type="non-terminal residue" evidence="5">
    <location>
        <position position="638"/>
    </location>
</feature>
<dbReference type="Pfam" id="PF05691">
    <property type="entry name" value="Raffinose_syn"/>
    <property type="match status" value="1"/>
</dbReference>
<accession>A0A0J0XRK3</accession>
<dbReference type="SUPFAM" id="SSF51445">
    <property type="entry name" value="(Trans)glycosidases"/>
    <property type="match status" value="1"/>
</dbReference>
<gene>
    <name evidence="5" type="ORF">CC85DRAFT_258066</name>
</gene>
<evidence type="ECO:0000256" key="4">
    <source>
        <dbReference type="ARBA" id="ARBA00049426"/>
    </source>
</evidence>
<keyword evidence="6" id="KW-1185">Reference proteome</keyword>
<dbReference type="STRING" id="879819.A0A0J0XRK3"/>
<dbReference type="GO" id="GO:0004557">
    <property type="term" value="F:alpha-galactosidase activity"/>
    <property type="evidence" value="ECO:0007669"/>
    <property type="project" value="UniProtKB-EC"/>
</dbReference>
<dbReference type="AlphaFoldDB" id="A0A0J0XRK3"/>
<dbReference type="PANTHER" id="PTHR31268:SF32">
    <property type="entry name" value="GALACTINOL--SUCROSE GALACTOSYLTRANSFERASE 2-RELATED"/>
    <property type="match status" value="1"/>
</dbReference>
<organism evidence="5 6">
    <name type="scientific">Cutaneotrichosporon oleaginosum</name>
    <dbReference type="NCBI Taxonomy" id="879819"/>
    <lineage>
        <taxon>Eukaryota</taxon>
        <taxon>Fungi</taxon>
        <taxon>Dikarya</taxon>
        <taxon>Basidiomycota</taxon>
        <taxon>Agaricomycotina</taxon>
        <taxon>Tremellomycetes</taxon>
        <taxon>Trichosporonales</taxon>
        <taxon>Trichosporonaceae</taxon>
        <taxon>Cutaneotrichosporon</taxon>
    </lineage>
</organism>
<dbReference type="InterPro" id="IPR008811">
    <property type="entry name" value="Glycosyl_hydrolases_36"/>
</dbReference>
<dbReference type="InterPro" id="IPR017853">
    <property type="entry name" value="GH"/>
</dbReference>
<dbReference type="GO" id="GO:0047274">
    <property type="term" value="F:galactinol-sucrose galactosyltransferase activity"/>
    <property type="evidence" value="ECO:0007669"/>
    <property type="project" value="UniProtKB-EC"/>
</dbReference>
<name>A0A0J0XRK3_9TREE</name>
<evidence type="ECO:0000256" key="2">
    <source>
        <dbReference type="ARBA" id="ARBA00007240"/>
    </source>
</evidence>
<dbReference type="EMBL" id="KQ087192">
    <property type="protein sequence ID" value="KLT43697.1"/>
    <property type="molecule type" value="Genomic_DNA"/>
</dbReference>
<reference evidence="5 6" key="1">
    <citation type="submission" date="2015-03" db="EMBL/GenBank/DDBJ databases">
        <title>Genomics and transcriptomics of the oil-accumulating basidiomycete yeast T. oleaginosus allow insights into substrate utilization and the diverse evolutionary trajectories of mating systems in fungi.</title>
        <authorList>
            <consortium name="DOE Joint Genome Institute"/>
            <person name="Kourist R."/>
            <person name="Kracht O."/>
            <person name="Bracharz F."/>
            <person name="Lipzen A."/>
            <person name="Nolan M."/>
            <person name="Ohm R."/>
            <person name="Grigoriev I."/>
            <person name="Sun S."/>
            <person name="Heitman J."/>
            <person name="Bruck T."/>
            <person name="Nowrousian M."/>
        </authorList>
    </citation>
    <scope>NUCLEOTIDE SEQUENCE [LARGE SCALE GENOMIC DNA]</scope>
    <source>
        <strain evidence="5 6">IBC0246</strain>
    </source>
</reference>
<dbReference type="OrthoDB" id="4664297at2759"/>
<comment type="catalytic activity">
    <reaction evidence="1">
        <text>Hydrolysis of terminal, non-reducing alpha-D-galactose residues in alpha-D-galactosides, including galactose oligosaccharides, galactomannans and galactolipids.</text>
        <dbReference type="EC" id="3.2.1.22"/>
    </reaction>
</comment>
<keyword evidence="5" id="KW-0378">Hydrolase</keyword>
<evidence type="ECO:0000256" key="3">
    <source>
        <dbReference type="ARBA" id="ARBA00023277"/>
    </source>
</evidence>
<evidence type="ECO:0000313" key="6">
    <source>
        <dbReference type="Proteomes" id="UP000053611"/>
    </source>
</evidence>
<dbReference type="Proteomes" id="UP000053611">
    <property type="component" value="Unassembled WGS sequence"/>
</dbReference>
<dbReference type="Gene3D" id="3.20.20.70">
    <property type="entry name" value="Aldolase class I"/>
    <property type="match status" value="1"/>
</dbReference>
<evidence type="ECO:0000313" key="5">
    <source>
        <dbReference type="EMBL" id="KLT43697.1"/>
    </source>
</evidence>
<evidence type="ECO:0000256" key="1">
    <source>
        <dbReference type="ARBA" id="ARBA00001255"/>
    </source>
</evidence>
<comment type="similarity">
    <text evidence="2">Belongs to the glycosyl hydrolases 36 family.</text>
</comment>
<comment type="catalytic activity">
    <reaction evidence="4">
        <text>alpha-D-galactosyl-(1-&gt;3)-1D-myo-inositol + sucrose = raffinose + myo-inositol</text>
        <dbReference type="Rhea" id="RHEA:20161"/>
        <dbReference type="ChEBI" id="CHEBI:16634"/>
        <dbReference type="ChEBI" id="CHEBI:17268"/>
        <dbReference type="ChEBI" id="CHEBI:17505"/>
        <dbReference type="ChEBI" id="CHEBI:17992"/>
        <dbReference type="EC" id="2.4.1.82"/>
    </reaction>
</comment>